<reference evidence="3" key="1">
    <citation type="submission" date="2023-06" db="EMBL/GenBank/DDBJ databases">
        <title>Draft genome sequence of Nocardioides sp. SOB77.</title>
        <authorList>
            <person name="Zhang G."/>
        </authorList>
    </citation>
    <scope>NUCLEOTIDE SEQUENCE</scope>
    <source>
        <strain evidence="3">SOB77</strain>
    </source>
</reference>
<name>A0ABT8FJ84_9ACTN</name>
<evidence type="ECO:0000256" key="2">
    <source>
        <dbReference type="SAM" id="Phobius"/>
    </source>
</evidence>
<protein>
    <recommendedName>
        <fullName evidence="5">DUF2746 domain-containing protein</fullName>
    </recommendedName>
</protein>
<evidence type="ECO:0000313" key="3">
    <source>
        <dbReference type="EMBL" id="MDN4174743.1"/>
    </source>
</evidence>
<keyword evidence="2" id="KW-0472">Membrane</keyword>
<evidence type="ECO:0000313" key="4">
    <source>
        <dbReference type="Proteomes" id="UP001168620"/>
    </source>
</evidence>
<keyword evidence="1" id="KW-0175">Coiled coil</keyword>
<keyword evidence="2" id="KW-0812">Transmembrane</keyword>
<feature type="transmembrane region" description="Helical" evidence="2">
    <location>
        <begin position="12"/>
        <end position="31"/>
    </location>
</feature>
<keyword evidence="4" id="KW-1185">Reference proteome</keyword>
<evidence type="ECO:0000256" key="1">
    <source>
        <dbReference type="SAM" id="Coils"/>
    </source>
</evidence>
<comment type="caution">
    <text evidence="3">The sequence shown here is derived from an EMBL/GenBank/DDBJ whole genome shotgun (WGS) entry which is preliminary data.</text>
</comment>
<dbReference type="RefSeq" id="WP_300953837.1">
    <property type="nucleotide sequence ID" value="NZ_JAUHJQ010000008.1"/>
</dbReference>
<feature type="coiled-coil region" evidence="1">
    <location>
        <begin position="60"/>
        <end position="87"/>
    </location>
</feature>
<dbReference type="EMBL" id="JAUHJQ010000008">
    <property type="protein sequence ID" value="MDN4174743.1"/>
    <property type="molecule type" value="Genomic_DNA"/>
</dbReference>
<gene>
    <name evidence="3" type="ORF">QWY28_17410</name>
</gene>
<organism evidence="3 4">
    <name type="scientific">Nocardioides oceani</name>
    <dbReference type="NCBI Taxonomy" id="3058369"/>
    <lineage>
        <taxon>Bacteria</taxon>
        <taxon>Bacillati</taxon>
        <taxon>Actinomycetota</taxon>
        <taxon>Actinomycetes</taxon>
        <taxon>Propionibacteriales</taxon>
        <taxon>Nocardioidaceae</taxon>
        <taxon>Nocardioides</taxon>
    </lineage>
</organism>
<dbReference type="Proteomes" id="UP001168620">
    <property type="component" value="Unassembled WGS sequence"/>
</dbReference>
<sequence length="136" mass="14881">MPTDPSAVPSEIFTGPYGFLGAIVFFLWLAARELRRARQIDVDTYKSDIASLRELIEQRDSEHKREVADLTNSVEDLKADLSGLRRENLENLDAGARREEALIREIGALRGLLAANGIDTSSVLPHPKPSTGGVPG</sequence>
<proteinExistence type="predicted"/>
<keyword evidence="2" id="KW-1133">Transmembrane helix</keyword>
<evidence type="ECO:0008006" key="5">
    <source>
        <dbReference type="Google" id="ProtNLM"/>
    </source>
</evidence>
<accession>A0ABT8FJ84</accession>